<protein>
    <submittedName>
        <fullName evidence="1">Uncharacterized protein</fullName>
    </submittedName>
</protein>
<dbReference type="EMBL" id="SUPK01000007">
    <property type="protein sequence ID" value="TJY41150.1"/>
    <property type="molecule type" value="Genomic_DNA"/>
</dbReference>
<gene>
    <name evidence="1" type="ORF">E5161_15785</name>
</gene>
<comment type="caution">
    <text evidence="1">The sequence shown here is derived from an EMBL/GenBank/DDBJ whole genome shotgun (WGS) entry which is preliminary data.</text>
</comment>
<dbReference type="AlphaFoldDB" id="A0A4U0F988"/>
<sequence>METISSNEIARVAEQLERMRKHLLSVYLDVGMEIDETVNKLLRQVNRLNTKIEELDLDLLKYKILSSILDEAGISELLIQMDEWLEENKSKGESKFSKVLSLLDLDNCRDIRQYLSRIDEAVQELKSA</sequence>
<dbReference type="Proteomes" id="UP000309673">
    <property type="component" value="Unassembled WGS sequence"/>
</dbReference>
<proteinExistence type="predicted"/>
<dbReference type="RefSeq" id="WP_136778778.1">
    <property type="nucleotide sequence ID" value="NZ_SUPK01000007.1"/>
</dbReference>
<accession>A0A4U0F988</accession>
<dbReference type="OrthoDB" id="9870393at2"/>
<evidence type="ECO:0000313" key="2">
    <source>
        <dbReference type="Proteomes" id="UP000309673"/>
    </source>
</evidence>
<organism evidence="1 2">
    <name type="scientific">Cohnella pontilimi</name>
    <dbReference type="NCBI Taxonomy" id="2564100"/>
    <lineage>
        <taxon>Bacteria</taxon>
        <taxon>Bacillati</taxon>
        <taxon>Bacillota</taxon>
        <taxon>Bacilli</taxon>
        <taxon>Bacillales</taxon>
        <taxon>Paenibacillaceae</taxon>
        <taxon>Cohnella</taxon>
    </lineage>
</organism>
<reference evidence="1 2" key="1">
    <citation type="submission" date="2019-04" db="EMBL/GenBank/DDBJ databases">
        <title>Cohnella sp. nov., isolated from soil.</title>
        <authorList>
            <person name="Kim W."/>
        </authorList>
    </citation>
    <scope>NUCLEOTIDE SEQUENCE [LARGE SCALE GENOMIC DNA]</scope>
    <source>
        <strain evidence="1 2">CAU 1483</strain>
    </source>
</reference>
<name>A0A4U0F988_9BACL</name>
<keyword evidence="2" id="KW-1185">Reference proteome</keyword>
<evidence type="ECO:0000313" key="1">
    <source>
        <dbReference type="EMBL" id="TJY41150.1"/>
    </source>
</evidence>